<feature type="domain" description="Cupin type-1" evidence="3">
    <location>
        <begin position="289"/>
        <end position="476"/>
    </location>
</feature>
<evidence type="ECO:0000313" key="4">
    <source>
        <dbReference type="EnsemblPlants" id="HORVU.MOREX.r3.5HG0517950.1"/>
    </source>
</evidence>
<feature type="compositionally biased region" description="Basic and acidic residues" evidence="1">
    <location>
        <begin position="370"/>
        <end position="400"/>
    </location>
</feature>
<evidence type="ECO:0000259" key="3">
    <source>
        <dbReference type="SMART" id="SM00835"/>
    </source>
</evidence>
<reference evidence="5" key="1">
    <citation type="journal article" date="2012" name="Nature">
        <title>A physical, genetic and functional sequence assembly of the barley genome.</title>
        <authorList>
            <consortium name="The International Barley Genome Sequencing Consortium"/>
            <person name="Mayer K.F."/>
            <person name="Waugh R."/>
            <person name="Brown J.W."/>
            <person name="Schulman A."/>
            <person name="Langridge P."/>
            <person name="Platzer M."/>
            <person name="Fincher G.B."/>
            <person name="Muehlbauer G.J."/>
            <person name="Sato K."/>
            <person name="Close T.J."/>
            <person name="Wise R.P."/>
            <person name="Stein N."/>
        </authorList>
    </citation>
    <scope>NUCLEOTIDE SEQUENCE [LARGE SCALE GENOMIC DNA]</scope>
    <source>
        <strain evidence="5">cv. Morex</strain>
    </source>
</reference>
<dbReference type="EnsemblPlants" id="HORVU.MOREX.r3.5HG0517950.1">
    <property type="protein sequence ID" value="HORVU.MOREX.r3.5HG0517950.1"/>
    <property type="gene ID" value="HORVU.MOREX.r3.5HG0517950"/>
</dbReference>
<feature type="domain" description="Cupin type-1" evidence="3">
    <location>
        <begin position="75"/>
        <end position="236"/>
    </location>
</feature>
<dbReference type="CDD" id="cd02244">
    <property type="entry name" value="cupin_7S_vicilin-like_N"/>
    <property type="match status" value="1"/>
</dbReference>
<dbReference type="AlphaFoldDB" id="A0A8I7BA12"/>
<feature type="compositionally biased region" description="Basic and acidic residues" evidence="1">
    <location>
        <begin position="281"/>
        <end position="297"/>
    </location>
</feature>
<sequence>MITNSSDQCTRQRAPTSITMKPAAARSPWLALAIVLSLCLSLSFASWDAEDEGRGSRRWQEGGDEGRSGESGRPYHFGEESYREWAKSRHGHFKVLKRFDHELIRGSIGDYRVACLDAAPRAFLQPSHYDADEIAYVREGEGVVVLLRNGKRESLCVREGDVFVIPAGSIVYSANTHRSKWFRVVMLLNPVSTPGSFQEFFPIGYGGEQQPESFFSVFSDEVIRAAFNTRRREDVDRVFKRNSRGEGEISEASEEQIRELSRSCSRGGRGGGGGGGGGSGSEKEDIRPRSLTGEKPRYSNKHGRLHQITGDQCPHLRNLDLDVNLVNITRGSMTALRYTTRATKIVVVVEAGNDGNYFEMACPHLSSSGRSERRERGRSEEQGGQEEEKGHGGEQEKSRGYRQVRAEIKVGSVIVLPAGHPATFVAGNEGNLALLSFGVGANNDEEVFMTGGNSALKQLDEAAKALAFPQQVRELADKVIRAQTEAVFHDGPQQQRRAFFDM</sequence>
<proteinExistence type="predicted"/>
<evidence type="ECO:0000256" key="1">
    <source>
        <dbReference type="SAM" id="MobiDB-lite"/>
    </source>
</evidence>
<feature type="compositionally biased region" description="Gly residues" evidence="1">
    <location>
        <begin position="267"/>
        <end position="280"/>
    </location>
</feature>
<feature type="chain" id="PRO_5035242897" description="Cupin type-1 domain-containing protein" evidence="2">
    <location>
        <begin position="46"/>
        <end position="502"/>
    </location>
</feature>
<feature type="region of interest" description="Disordered" evidence="1">
    <location>
        <begin position="362"/>
        <end position="400"/>
    </location>
</feature>
<dbReference type="GeneID" id="123452650"/>
<dbReference type="RefSeq" id="XP_044985286.1">
    <property type="nucleotide sequence ID" value="XM_045129351.1"/>
</dbReference>
<dbReference type="GO" id="GO:0019863">
    <property type="term" value="F:IgE binding"/>
    <property type="evidence" value="ECO:0007669"/>
    <property type="project" value="EnsemblPlants"/>
</dbReference>
<feature type="signal peptide" evidence="2">
    <location>
        <begin position="1"/>
        <end position="45"/>
    </location>
</feature>
<keyword evidence="5" id="KW-1185">Reference proteome</keyword>
<dbReference type="Gramene" id="HORVU.MOREX.r3.5HG0517950.1">
    <property type="protein sequence ID" value="HORVU.MOREX.r3.5HG0517950.1"/>
    <property type="gene ID" value="HORVU.MOREX.r3.5HG0517950"/>
</dbReference>
<dbReference type="Pfam" id="PF00190">
    <property type="entry name" value="Cupin_1"/>
    <property type="match status" value="2"/>
</dbReference>
<dbReference type="Gramene" id="HORVU.MOREX.r2.5HG0430450.1">
    <property type="protein sequence ID" value="HORVU.MOREX.r2.5HG0430450.1"/>
    <property type="gene ID" value="HORVU.MOREX.r2.5HG0430450"/>
</dbReference>
<feature type="region of interest" description="Disordered" evidence="1">
    <location>
        <begin position="54"/>
        <end position="75"/>
    </location>
</feature>
<feature type="region of interest" description="Disordered" evidence="1">
    <location>
        <begin position="244"/>
        <end position="301"/>
    </location>
</feature>
<dbReference type="InterPro" id="IPR006045">
    <property type="entry name" value="Cupin_1"/>
</dbReference>
<gene>
    <name evidence="4" type="primary">LOC123452650</name>
</gene>
<accession>A0A8I7BA12</accession>
<reference evidence="4" key="2">
    <citation type="submission" date="2020-10" db="EMBL/GenBank/DDBJ databases">
        <authorList>
            <person name="Scholz U."/>
            <person name="Mascher M."/>
            <person name="Fiebig A."/>
        </authorList>
    </citation>
    <scope>NUCLEOTIDE SEQUENCE [LARGE SCALE GENOMIC DNA]</scope>
    <source>
        <strain evidence="4">cv. Morex</strain>
    </source>
</reference>
<organism evidence="4 5">
    <name type="scientific">Hordeum vulgare subsp. vulgare</name>
    <name type="common">Domesticated barley</name>
    <dbReference type="NCBI Taxonomy" id="112509"/>
    <lineage>
        <taxon>Eukaryota</taxon>
        <taxon>Viridiplantae</taxon>
        <taxon>Streptophyta</taxon>
        <taxon>Embryophyta</taxon>
        <taxon>Tracheophyta</taxon>
        <taxon>Spermatophyta</taxon>
        <taxon>Magnoliopsida</taxon>
        <taxon>Liliopsida</taxon>
        <taxon>Poales</taxon>
        <taxon>Poaceae</taxon>
        <taxon>BOP clade</taxon>
        <taxon>Pooideae</taxon>
        <taxon>Triticodae</taxon>
        <taxon>Triticeae</taxon>
        <taxon>Hordeinae</taxon>
        <taxon>Hordeum</taxon>
    </lineage>
</organism>
<dbReference type="CDD" id="cd02245">
    <property type="entry name" value="cupin_7S_vicilin-like_C"/>
    <property type="match status" value="1"/>
</dbReference>
<dbReference type="Gene3D" id="2.60.120.10">
    <property type="entry name" value="Jelly Rolls"/>
    <property type="match status" value="2"/>
</dbReference>
<dbReference type="InterPro" id="IPR050253">
    <property type="entry name" value="Seed_Storage-Functional"/>
</dbReference>
<dbReference type="InterPro" id="IPR011051">
    <property type="entry name" value="RmlC_Cupin_sf"/>
</dbReference>
<keyword evidence="2" id="KW-0732">Signal</keyword>
<dbReference type="PANTHER" id="PTHR31189">
    <property type="entry name" value="OS03G0336100 PROTEIN-RELATED"/>
    <property type="match status" value="1"/>
</dbReference>
<dbReference type="SMART" id="SM00835">
    <property type="entry name" value="Cupin_1"/>
    <property type="match status" value="2"/>
</dbReference>
<dbReference type="SUPFAM" id="SSF51182">
    <property type="entry name" value="RmlC-like cupins"/>
    <property type="match status" value="2"/>
</dbReference>
<evidence type="ECO:0000256" key="2">
    <source>
        <dbReference type="SAM" id="SignalP"/>
    </source>
</evidence>
<evidence type="ECO:0000313" key="5">
    <source>
        <dbReference type="Proteomes" id="UP000011116"/>
    </source>
</evidence>
<reference evidence="4" key="3">
    <citation type="submission" date="2022-01" db="UniProtKB">
        <authorList>
            <consortium name="EnsemblPlants"/>
        </authorList>
    </citation>
    <scope>IDENTIFICATION</scope>
    <source>
        <strain evidence="4">subsp. vulgare</strain>
    </source>
</reference>
<dbReference type="SMR" id="A0A8I7BA12"/>
<dbReference type="OrthoDB" id="1912756at2759"/>
<protein>
    <recommendedName>
        <fullName evidence="3">Cupin type-1 domain-containing protein</fullName>
    </recommendedName>
</protein>
<dbReference type="PANTHER" id="PTHR31189:SF13">
    <property type="entry name" value="CUPINCIN"/>
    <property type="match status" value="1"/>
</dbReference>
<name>A0A8I7BA12_HORVV</name>
<dbReference type="KEGG" id="hvg:123452650"/>
<feature type="compositionally biased region" description="Basic and acidic residues" evidence="1">
    <location>
        <begin position="54"/>
        <end position="70"/>
    </location>
</feature>
<dbReference type="InterPro" id="IPR014710">
    <property type="entry name" value="RmlC-like_jellyroll"/>
</dbReference>
<dbReference type="Proteomes" id="UP000011116">
    <property type="component" value="Chromosome 5H"/>
</dbReference>